<dbReference type="OrthoDB" id="2308476at2759"/>
<protein>
    <submittedName>
        <fullName evidence="1">Uncharacterized protein</fullName>
    </submittedName>
</protein>
<comment type="caution">
    <text evidence="1">The sequence shown here is derived from an EMBL/GenBank/DDBJ whole genome shotgun (WGS) entry which is preliminary data.</text>
</comment>
<name>A0A915ZH43_9GLOM</name>
<accession>A0A915ZH43</accession>
<dbReference type="VEuPathDB" id="FungiDB:RhiirFUN_019241"/>
<gene>
    <name evidence="1" type="ORF">CHRIB12_LOCUS15549</name>
</gene>
<organism evidence="1 2">
    <name type="scientific">Rhizophagus irregularis</name>
    <dbReference type="NCBI Taxonomy" id="588596"/>
    <lineage>
        <taxon>Eukaryota</taxon>
        <taxon>Fungi</taxon>
        <taxon>Fungi incertae sedis</taxon>
        <taxon>Mucoromycota</taxon>
        <taxon>Glomeromycotina</taxon>
        <taxon>Glomeromycetes</taxon>
        <taxon>Glomerales</taxon>
        <taxon>Glomeraceae</taxon>
        <taxon>Rhizophagus</taxon>
    </lineage>
</organism>
<sequence length="66" mass="7892">MDQSCNSRNGKRGICCGSNSQSFTITLYYHKYVDQRKTFSKYFIVHFLYDKQKIVRMTISIDRNKK</sequence>
<evidence type="ECO:0000313" key="1">
    <source>
        <dbReference type="EMBL" id="CAB5376907.1"/>
    </source>
</evidence>
<dbReference type="Proteomes" id="UP000684084">
    <property type="component" value="Unassembled WGS sequence"/>
</dbReference>
<dbReference type="EMBL" id="CAGKOT010000036">
    <property type="protein sequence ID" value="CAB5376907.1"/>
    <property type="molecule type" value="Genomic_DNA"/>
</dbReference>
<dbReference type="AlphaFoldDB" id="A0A915ZH43"/>
<proteinExistence type="predicted"/>
<reference evidence="1" key="1">
    <citation type="submission" date="2020-05" db="EMBL/GenBank/DDBJ databases">
        <authorList>
            <person name="Rincon C."/>
            <person name="Sanders R I."/>
            <person name="Robbins C."/>
            <person name="Chaturvedi A."/>
        </authorList>
    </citation>
    <scope>NUCLEOTIDE SEQUENCE</scope>
    <source>
        <strain evidence="1">CHB12</strain>
    </source>
</reference>
<evidence type="ECO:0000313" key="2">
    <source>
        <dbReference type="Proteomes" id="UP000684084"/>
    </source>
</evidence>